<dbReference type="GO" id="GO:0000155">
    <property type="term" value="F:phosphorelay sensor kinase activity"/>
    <property type="evidence" value="ECO:0007669"/>
    <property type="project" value="InterPro"/>
</dbReference>
<keyword evidence="12" id="KW-0902">Two-component regulatory system</keyword>
<evidence type="ECO:0000259" key="16">
    <source>
        <dbReference type="PROSITE" id="PS50109"/>
    </source>
</evidence>
<dbReference type="Pfam" id="PF00672">
    <property type="entry name" value="HAMP"/>
    <property type="match status" value="1"/>
</dbReference>
<dbReference type="GO" id="GO:0005886">
    <property type="term" value="C:plasma membrane"/>
    <property type="evidence" value="ECO:0007669"/>
    <property type="project" value="UniProtKB-SubCell"/>
</dbReference>
<feature type="domain" description="HAMP" evidence="17">
    <location>
        <begin position="189"/>
        <end position="241"/>
    </location>
</feature>
<dbReference type="GO" id="GO:0005524">
    <property type="term" value="F:ATP binding"/>
    <property type="evidence" value="ECO:0007669"/>
    <property type="project" value="UniProtKB-KW"/>
</dbReference>
<dbReference type="SMART" id="SM00304">
    <property type="entry name" value="HAMP"/>
    <property type="match status" value="1"/>
</dbReference>
<dbReference type="SUPFAM" id="SSF55874">
    <property type="entry name" value="ATPase domain of HSP90 chaperone/DNA topoisomerase II/histidine kinase"/>
    <property type="match status" value="1"/>
</dbReference>
<keyword evidence="9 18" id="KW-0418">Kinase</keyword>
<dbReference type="EMBL" id="VSSQ01000786">
    <property type="protein sequence ID" value="MPM01288.1"/>
    <property type="molecule type" value="Genomic_DNA"/>
</dbReference>
<evidence type="ECO:0000256" key="7">
    <source>
        <dbReference type="ARBA" id="ARBA00022692"/>
    </source>
</evidence>
<dbReference type="SUPFAM" id="SSF158472">
    <property type="entry name" value="HAMP domain-like"/>
    <property type="match status" value="1"/>
</dbReference>
<dbReference type="InterPro" id="IPR036890">
    <property type="entry name" value="HATPase_C_sf"/>
</dbReference>
<dbReference type="InterPro" id="IPR003660">
    <property type="entry name" value="HAMP_dom"/>
</dbReference>
<dbReference type="InterPro" id="IPR003661">
    <property type="entry name" value="HisK_dim/P_dom"/>
</dbReference>
<keyword evidence="6 18" id="KW-0808">Transferase</keyword>
<dbReference type="PROSITE" id="PS50885">
    <property type="entry name" value="HAMP"/>
    <property type="match status" value="1"/>
</dbReference>
<dbReference type="PANTHER" id="PTHR45528">
    <property type="entry name" value="SENSOR HISTIDINE KINASE CPXA"/>
    <property type="match status" value="1"/>
</dbReference>
<dbReference type="Gene3D" id="3.30.565.10">
    <property type="entry name" value="Histidine kinase-like ATPase, C-terminal domain"/>
    <property type="match status" value="1"/>
</dbReference>
<dbReference type="SUPFAM" id="SSF47384">
    <property type="entry name" value="Homodimeric domain of signal transducing histidine kinase"/>
    <property type="match status" value="1"/>
</dbReference>
<gene>
    <name evidence="18" type="primary">rcsC_121</name>
    <name evidence="18" type="ORF">SDC9_47527</name>
</gene>
<dbReference type="Pfam" id="PF00512">
    <property type="entry name" value="HisKA"/>
    <property type="match status" value="1"/>
</dbReference>
<evidence type="ECO:0000256" key="1">
    <source>
        <dbReference type="ARBA" id="ARBA00000085"/>
    </source>
</evidence>
<dbReference type="Gene3D" id="1.10.287.130">
    <property type="match status" value="1"/>
</dbReference>
<feature type="coiled-coil region" evidence="14">
    <location>
        <begin position="226"/>
        <end position="260"/>
    </location>
</feature>
<name>A0A644WCQ5_9ZZZZ</name>
<dbReference type="Gene3D" id="6.10.340.10">
    <property type="match status" value="1"/>
</dbReference>
<dbReference type="InterPro" id="IPR005467">
    <property type="entry name" value="His_kinase_dom"/>
</dbReference>
<proteinExistence type="predicted"/>
<keyword evidence="14" id="KW-0175">Coiled coil</keyword>
<dbReference type="SMART" id="SM00387">
    <property type="entry name" value="HATPase_c"/>
    <property type="match status" value="1"/>
</dbReference>
<dbReference type="EC" id="2.7.13.3" evidence="3"/>
<evidence type="ECO:0000256" key="2">
    <source>
        <dbReference type="ARBA" id="ARBA00004651"/>
    </source>
</evidence>
<keyword evidence="13 15" id="KW-0472">Membrane</keyword>
<evidence type="ECO:0000256" key="8">
    <source>
        <dbReference type="ARBA" id="ARBA00022741"/>
    </source>
</evidence>
<evidence type="ECO:0000256" key="13">
    <source>
        <dbReference type="ARBA" id="ARBA00023136"/>
    </source>
</evidence>
<accession>A0A644WCQ5</accession>
<evidence type="ECO:0000256" key="11">
    <source>
        <dbReference type="ARBA" id="ARBA00022989"/>
    </source>
</evidence>
<evidence type="ECO:0000256" key="14">
    <source>
        <dbReference type="SAM" id="Coils"/>
    </source>
</evidence>
<evidence type="ECO:0000256" key="4">
    <source>
        <dbReference type="ARBA" id="ARBA00022475"/>
    </source>
</evidence>
<comment type="catalytic activity">
    <reaction evidence="1">
        <text>ATP + protein L-histidine = ADP + protein N-phospho-L-histidine.</text>
        <dbReference type="EC" id="2.7.13.3"/>
    </reaction>
</comment>
<dbReference type="SMART" id="SM00388">
    <property type="entry name" value="HisKA"/>
    <property type="match status" value="1"/>
</dbReference>
<dbReference type="PANTHER" id="PTHR45528:SF1">
    <property type="entry name" value="SENSOR HISTIDINE KINASE CPXA"/>
    <property type="match status" value="1"/>
</dbReference>
<comment type="caution">
    <text evidence="18">The sequence shown here is derived from an EMBL/GenBank/DDBJ whole genome shotgun (WGS) entry which is preliminary data.</text>
</comment>
<evidence type="ECO:0000256" key="15">
    <source>
        <dbReference type="SAM" id="Phobius"/>
    </source>
</evidence>
<evidence type="ECO:0000256" key="5">
    <source>
        <dbReference type="ARBA" id="ARBA00022553"/>
    </source>
</evidence>
<evidence type="ECO:0000256" key="3">
    <source>
        <dbReference type="ARBA" id="ARBA00012438"/>
    </source>
</evidence>
<feature type="transmembrane region" description="Helical" evidence="15">
    <location>
        <begin position="7"/>
        <end position="27"/>
    </location>
</feature>
<dbReference type="InterPro" id="IPR003594">
    <property type="entry name" value="HATPase_dom"/>
</dbReference>
<feature type="transmembrane region" description="Helical" evidence="15">
    <location>
        <begin position="168"/>
        <end position="187"/>
    </location>
</feature>
<dbReference type="InterPro" id="IPR036097">
    <property type="entry name" value="HisK_dim/P_sf"/>
</dbReference>
<dbReference type="Pfam" id="PF02518">
    <property type="entry name" value="HATPase_c"/>
    <property type="match status" value="1"/>
</dbReference>
<keyword evidence="4" id="KW-1003">Cell membrane</keyword>
<evidence type="ECO:0000256" key="10">
    <source>
        <dbReference type="ARBA" id="ARBA00022840"/>
    </source>
</evidence>
<keyword evidence="5" id="KW-0597">Phosphoprotein</keyword>
<evidence type="ECO:0000256" key="9">
    <source>
        <dbReference type="ARBA" id="ARBA00022777"/>
    </source>
</evidence>
<dbReference type="InterPro" id="IPR050398">
    <property type="entry name" value="HssS/ArlS-like"/>
</dbReference>
<evidence type="ECO:0000259" key="17">
    <source>
        <dbReference type="PROSITE" id="PS50885"/>
    </source>
</evidence>
<dbReference type="PROSITE" id="PS50109">
    <property type="entry name" value="HIS_KIN"/>
    <property type="match status" value="1"/>
</dbReference>
<sequence>MKIWEKIFIYSILLFILLFNGAGIIIIETIYNRNLNVVITTGLNEYEAVKNSIYPNMDIVGTDNLESIDKLEGLLREFVYSGNSIKNIEVFSEDNQKIINISEVKIKEERQEVVAANLDEEVFIIRDINSRKLLFISSRIRINNLEYKIVLTKDITFINDDRASNYKLFLMLTSIITILLAIGMYIISKLITNPIKYLIEVSNSIKSGEYYKRAKYDADDEFGILAENFNSMIQVIEEKIDELKENSNEKQRFIDNLTHEIKTPVTSIIGYSELLQKDNISDEIKFKSLQYINSQSKRLEKLSSTLTKLILIKNNDAEKNRFLIKETIIKSINDLRYKVDNKEIEVNIQVEDNYIFGDKQLIEVLLSNLIDNSIKASKKGKKIRIYGKNIEDDKYQLQIIDEGIGISKENLKKIKEPFYMVDKSRGVEKNNMGLGLAICNEICIRNDINFEIYSEENNGTAITLIFKGVN</sequence>
<comment type="subcellular location">
    <subcellularLocation>
        <location evidence="2">Cell membrane</location>
        <topology evidence="2">Multi-pass membrane protein</topology>
    </subcellularLocation>
</comment>
<evidence type="ECO:0000256" key="12">
    <source>
        <dbReference type="ARBA" id="ARBA00023012"/>
    </source>
</evidence>
<organism evidence="18">
    <name type="scientific">bioreactor metagenome</name>
    <dbReference type="NCBI Taxonomy" id="1076179"/>
    <lineage>
        <taxon>unclassified sequences</taxon>
        <taxon>metagenomes</taxon>
        <taxon>ecological metagenomes</taxon>
    </lineage>
</organism>
<evidence type="ECO:0000256" key="6">
    <source>
        <dbReference type="ARBA" id="ARBA00022679"/>
    </source>
</evidence>
<keyword evidence="7 15" id="KW-0812">Transmembrane</keyword>
<reference evidence="18" key="1">
    <citation type="submission" date="2019-08" db="EMBL/GenBank/DDBJ databases">
        <authorList>
            <person name="Kucharzyk K."/>
            <person name="Murdoch R.W."/>
            <person name="Higgins S."/>
            <person name="Loffler F."/>
        </authorList>
    </citation>
    <scope>NUCLEOTIDE SEQUENCE</scope>
</reference>
<evidence type="ECO:0000313" key="18">
    <source>
        <dbReference type="EMBL" id="MPM01288.1"/>
    </source>
</evidence>
<protein>
    <recommendedName>
        <fullName evidence="3">histidine kinase</fullName>
        <ecNumber evidence="3">2.7.13.3</ecNumber>
    </recommendedName>
</protein>
<dbReference type="CDD" id="cd00082">
    <property type="entry name" value="HisKA"/>
    <property type="match status" value="1"/>
</dbReference>
<keyword evidence="10" id="KW-0067">ATP-binding</keyword>
<dbReference type="AlphaFoldDB" id="A0A644WCQ5"/>
<keyword evidence="8" id="KW-0547">Nucleotide-binding</keyword>
<keyword evidence="11 15" id="KW-1133">Transmembrane helix</keyword>
<dbReference type="CDD" id="cd06225">
    <property type="entry name" value="HAMP"/>
    <property type="match status" value="1"/>
</dbReference>
<feature type="domain" description="Histidine kinase" evidence="16">
    <location>
        <begin position="256"/>
        <end position="470"/>
    </location>
</feature>